<protein>
    <submittedName>
        <fullName evidence="8">Hemolysin D</fullName>
    </submittedName>
</protein>
<dbReference type="Pfam" id="PF25954">
    <property type="entry name" value="Beta-barrel_RND_2"/>
    <property type="match status" value="1"/>
</dbReference>
<feature type="compositionally biased region" description="Basic and acidic residues" evidence="4">
    <location>
        <begin position="32"/>
        <end position="53"/>
    </location>
</feature>
<dbReference type="RefSeq" id="WP_137404432.1">
    <property type="nucleotide sequence ID" value="NZ_BMIU01000021.1"/>
</dbReference>
<feature type="domain" description="CzcB-like barrel-sandwich hybrid" evidence="7">
    <location>
        <begin position="106"/>
        <end position="250"/>
    </location>
</feature>
<dbReference type="Gene3D" id="2.40.50.100">
    <property type="match status" value="1"/>
</dbReference>
<dbReference type="Proteomes" id="UP000647339">
    <property type="component" value="Unassembled WGS sequence"/>
</dbReference>
<evidence type="ECO:0000256" key="2">
    <source>
        <dbReference type="ARBA" id="ARBA00022448"/>
    </source>
</evidence>
<evidence type="ECO:0000256" key="3">
    <source>
        <dbReference type="SAM" id="Coils"/>
    </source>
</evidence>
<keyword evidence="2" id="KW-0813">Transport</keyword>
<evidence type="ECO:0000313" key="8">
    <source>
        <dbReference type="EMBL" id="GGF44672.1"/>
    </source>
</evidence>
<dbReference type="PROSITE" id="PS51257">
    <property type="entry name" value="PROKAR_LIPOPROTEIN"/>
    <property type="match status" value="1"/>
</dbReference>
<dbReference type="Gene3D" id="1.10.287.470">
    <property type="entry name" value="Helix hairpin bin"/>
    <property type="match status" value="1"/>
</dbReference>
<gene>
    <name evidence="8" type="ORF">GCM10011339_36440</name>
</gene>
<dbReference type="InterPro" id="IPR006143">
    <property type="entry name" value="RND_pump_MFP"/>
</dbReference>
<feature type="signal peptide" evidence="5">
    <location>
        <begin position="1"/>
        <end position="26"/>
    </location>
</feature>
<evidence type="ECO:0000256" key="1">
    <source>
        <dbReference type="ARBA" id="ARBA00009477"/>
    </source>
</evidence>
<dbReference type="InterPro" id="IPR058647">
    <property type="entry name" value="BSH_CzcB-like"/>
</dbReference>
<reference evidence="9" key="1">
    <citation type="journal article" date="2019" name="Int. J. Syst. Evol. Microbiol.">
        <title>The Global Catalogue of Microorganisms (GCM) 10K type strain sequencing project: providing services to taxonomists for standard genome sequencing and annotation.</title>
        <authorList>
            <consortium name="The Broad Institute Genomics Platform"/>
            <consortium name="The Broad Institute Genome Sequencing Center for Infectious Disease"/>
            <person name="Wu L."/>
            <person name="Ma J."/>
        </authorList>
    </citation>
    <scope>NUCLEOTIDE SEQUENCE [LARGE SCALE GENOMIC DNA]</scope>
    <source>
        <strain evidence="9">CGMCC 1.15407</strain>
    </source>
</reference>
<feature type="chain" id="PRO_5045039691" evidence="5">
    <location>
        <begin position="27"/>
        <end position="419"/>
    </location>
</feature>
<dbReference type="PANTHER" id="PTHR30097">
    <property type="entry name" value="CATION EFFLUX SYSTEM PROTEIN CUSB"/>
    <property type="match status" value="1"/>
</dbReference>
<comment type="similarity">
    <text evidence="1">Belongs to the membrane fusion protein (MFP) (TC 8.A.1) family.</text>
</comment>
<dbReference type="PANTHER" id="PTHR30097:SF4">
    <property type="entry name" value="SLR6042 PROTEIN"/>
    <property type="match status" value="1"/>
</dbReference>
<sequence length="419" mass="46674">MKKQIIYIVALVLMVSVFTGCGSKSAENSGEASHEEHNEGEAGHAGEEGGHEGEEGEHSEEGMAELHLSDMKFESLGIKVDTLPTRALSGVVEANGRLEVPPQHEATVTAILGANVTSIKVIEGDQVNKGKVLAYLSHPNLSKLQTDYVRAYSQLQFLEKENQRQKRLYEEEVGSGKTYQQIQADYQAMKGEVKGYEAQLRQLSLNVEKVQSGDIYQYVPVVSPIDGYIEKVEVQVGQYVDPQTEMFMIVNTDHIHADLMVFEKDVYKVKKGQKVSFTVESVPGNTLTAKIYSVGKQFEQNPKAVHVHAEIKNKEDFLIPGMYINGKIRTGDNNTVRALPESAIIEEEGKPYIFMAEAHEEDGKTEWAFKAIEVRTGITEDGWVEIKLLEPLPDGAQVAWNNAYYLISEMKKSQTSHSH</sequence>
<evidence type="ECO:0000256" key="4">
    <source>
        <dbReference type="SAM" id="MobiDB-lite"/>
    </source>
</evidence>
<evidence type="ECO:0000259" key="6">
    <source>
        <dbReference type="Pfam" id="PF25954"/>
    </source>
</evidence>
<proteinExistence type="inferred from homology"/>
<feature type="region of interest" description="Disordered" evidence="4">
    <location>
        <begin position="24"/>
        <end position="62"/>
    </location>
</feature>
<organism evidence="8 9">
    <name type="scientific">Echinicola rosea</name>
    <dbReference type="NCBI Taxonomy" id="1807691"/>
    <lineage>
        <taxon>Bacteria</taxon>
        <taxon>Pseudomonadati</taxon>
        <taxon>Bacteroidota</taxon>
        <taxon>Cytophagia</taxon>
        <taxon>Cytophagales</taxon>
        <taxon>Cyclobacteriaceae</taxon>
        <taxon>Echinicola</taxon>
    </lineage>
</organism>
<keyword evidence="5" id="KW-0732">Signal</keyword>
<evidence type="ECO:0000313" key="9">
    <source>
        <dbReference type="Proteomes" id="UP000647339"/>
    </source>
</evidence>
<feature type="coiled-coil region" evidence="3">
    <location>
        <begin position="141"/>
        <end position="206"/>
    </location>
</feature>
<dbReference type="Gene3D" id="2.40.420.20">
    <property type="match status" value="1"/>
</dbReference>
<keyword evidence="3" id="KW-0175">Coiled coil</keyword>
<feature type="domain" description="CusB-like beta-barrel" evidence="6">
    <location>
        <begin position="260"/>
        <end position="329"/>
    </location>
</feature>
<dbReference type="Pfam" id="PF25973">
    <property type="entry name" value="BSH_CzcB"/>
    <property type="match status" value="1"/>
</dbReference>
<evidence type="ECO:0000259" key="7">
    <source>
        <dbReference type="Pfam" id="PF25973"/>
    </source>
</evidence>
<dbReference type="EMBL" id="BMIU01000021">
    <property type="protein sequence ID" value="GGF44672.1"/>
    <property type="molecule type" value="Genomic_DNA"/>
</dbReference>
<keyword evidence="9" id="KW-1185">Reference proteome</keyword>
<dbReference type="InterPro" id="IPR058792">
    <property type="entry name" value="Beta-barrel_RND_2"/>
</dbReference>
<evidence type="ECO:0000256" key="5">
    <source>
        <dbReference type="SAM" id="SignalP"/>
    </source>
</evidence>
<dbReference type="InterPro" id="IPR051909">
    <property type="entry name" value="MFP_Cation_Efflux"/>
</dbReference>
<dbReference type="NCBIfam" id="TIGR01730">
    <property type="entry name" value="RND_mfp"/>
    <property type="match status" value="1"/>
</dbReference>
<dbReference type="SUPFAM" id="SSF111369">
    <property type="entry name" value="HlyD-like secretion proteins"/>
    <property type="match status" value="1"/>
</dbReference>
<name>A0ABQ1VA46_9BACT</name>
<dbReference type="Gene3D" id="2.40.30.170">
    <property type="match status" value="1"/>
</dbReference>
<comment type="caution">
    <text evidence="8">The sequence shown here is derived from an EMBL/GenBank/DDBJ whole genome shotgun (WGS) entry which is preliminary data.</text>
</comment>
<accession>A0ABQ1VA46</accession>